<accession>A0A1E3HAE1</accession>
<dbReference type="STRING" id="1295533.A0A1E3HAE1"/>
<organism evidence="2 3">
    <name type="scientific">Cryptococcus amylolentus CBS 6039</name>
    <dbReference type="NCBI Taxonomy" id="1295533"/>
    <lineage>
        <taxon>Eukaryota</taxon>
        <taxon>Fungi</taxon>
        <taxon>Dikarya</taxon>
        <taxon>Basidiomycota</taxon>
        <taxon>Agaricomycotina</taxon>
        <taxon>Tremellomycetes</taxon>
        <taxon>Tremellales</taxon>
        <taxon>Cryptococcaceae</taxon>
        <taxon>Cryptococcus</taxon>
    </lineage>
</organism>
<dbReference type="PRINTS" id="PR00146">
    <property type="entry name" value="DHPICSNTHASE"/>
</dbReference>
<dbReference type="SMART" id="SM01130">
    <property type="entry name" value="DHDPS"/>
    <property type="match status" value="1"/>
</dbReference>
<dbReference type="InterPro" id="IPR002220">
    <property type="entry name" value="DapA-like"/>
</dbReference>
<evidence type="ECO:0008006" key="4">
    <source>
        <dbReference type="Google" id="ProtNLM"/>
    </source>
</evidence>
<dbReference type="GeneID" id="30159155"/>
<dbReference type="RefSeq" id="XP_018989211.1">
    <property type="nucleotide sequence ID" value="XM_019142640.1"/>
</dbReference>
<dbReference type="PANTHER" id="PTHR12128:SF66">
    <property type="entry name" value="4-HYDROXY-2-OXOGLUTARATE ALDOLASE, MITOCHONDRIAL"/>
    <property type="match status" value="1"/>
</dbReference>
<gene>
    <name evidence="2" type="ORF">L202_07846</name>
</gene>
<dbReference type="Gene3D" id="3.20.20.70">
    <property type="entry name" value="Aldolase class I"/>
    <property type="match status" value="1"/>
</dbReference>
<evidence type="ECO:0000313" key="2">
    <source>
        <dbReference type="EMBL" id="ODN73299.1"/>
    </source>
</evidence>
<dbReference type="EMBL" id="AWGJ01000013">
    <property type="protein sequence ID" value="ODN73299.1"/>
    <property type="molecule type" value="Genomic_DNA"/>
</dbReference>
<keyword evidence="1" id="KW-0456">Lyase</keyword>
<name>A0A1E3HAE1_9TREE</name>
<proteinExistence type="predicted"/>
<dbReference type="GO" id="GO:0008840">
    <property type="term" value="F:4-hydroxy-tetrahydrodipicolinate synthase activity"/>
    <property type="evidence" value="ECO:0007669"/>
    <property type="project" value="TreeGrafter"/>
</dbReference>
<dbReference type="Proteomes" id="UP000094065">
    <property type="component" value="Unassembled WGS sequence"/>
</dbReference>
<dbReference type="Pfam" id="PF00701">
    <property type="entry name" value="DHDPS"/>
    <property type="match status" value="1"/>
</dbReference>
<dbReference type="OrthoDB" id="191315at2759"/>
<sequence>MYRIIIVHPSHRLEIEDESADQIKAGKWRVRRERPGRLMSATVPASTKVRCRSFLFSSHLVFSSTPFSQASLLFSQFHTRSTMTATNGNSPTRLWADGPSVPLITAMNDDESINYEALAKQTVRLAKAGMGIVLLGTNGEASHLSPEERKKCTVVVRKALDDAGFADAPLLVGTGAGSAQTTIQVTKEAAEAGASHSIVITPGYFSFAMGRDRQAIKDFFIKVFDESPIPVMIYNFPGAAAGIDLTSDEIIELSNHPNCFGVKLTCAMIGKGHRIAAYTQSEAYLAKQSASLKASTVTGQFQVLPGFSESTLPALISRHTGCITGTGNAIPKTIRKLWESSVKGVKGDAKALAEALELQDRVAEADWTIVKAGIQGTKYFLDHYVEKGLGGPARLPLGTISPETKKLIEVDLKSAWEFEQSL</sequence>
<keyword evidence="3" id="KW-1185">Reference proteome</keyword>
<evidence type="ECO:0000256" key="1">
    <source>
        <dbReference type="ARBA" id="ARBA00023239"/>
    </source>
</evidence>
<dbReference type="AlphaFoldDB" id="A0A1E3HAE1"/>
<dbReference type="PANTHER" id="PTHR12128">
    <property type="entry name" value="DIHYDRODIPICOLINATE SYNTHASE"/>
    <property type="match status" value="1"/>
</dbReference>
<comment type="caution">
    <text evidence="2">The sequence shown here is derived from an EMBL/GenBank/DDBJ whole genome shotgun (WGS) entry which is preliminary data.</text>
</comment>
<evidence type="ECO:0000313" key="3">
    <source>
        <dbReference type="Proteomes" id="UP000094065"/>
    </source>
</evidence>
<dbReference type="CDD" id="cd00408">
    <property type="entry name" value="DHDPS-like"/>
    <property type="match status" value="1"/>
</dbReference>
<protein>
    <recommendedName>
        <fullName evidence="4">Dihydrodipicolinate synthase</fullName>
    </recommendedName>
</protein>
<dbReference type="InterPro" id="IPR013785">
    <property type="entry name" value="Aldolase_TIM"/>
</dbReference>
<dbReference type="SUPFAM" id="SSF51569">
    <property type="entry name" value="Aldolase"/>
    <property type="match status" value="1"/>
</dbReference>
<reference evidence="2 3" key="1">
    <citation type="submission" date="2016-06" db="EMBL/GenBank/DDBJ databases">
        <title>Evolution of pathogenesis and genome organization in the Tremellales.</title>
        <authorList>
            <person name="Cuomo C."/>
            <person name="Litvintseva A."/>
            <person name="Heitman J."/>
            <person name="Chen Y."/>
            <person name="Sun S."/>
            <person name="Springer D."/>
            <person name="Dromer F."/>
            <person name="Young S."/>
            <person name="Zeng Q."/>
            <person name="Chapman S."/>
            <person name="Gujja S."/>
            <person name="Saif S."/>
            <person name="Birren B."/>
        </authorList>
    </citation>
    <scope>NUCLEOTIDE SEQUENCE [LARGE SCALE GENOMIC DNA]</scope>
    <source>
        <strain evidence="2 3">CBS 6039</strain>
    </source>
</reference>